<feature type="non-terminal residue" evidence="7">
    <location>
        <position position="1"/>
    </location>
</feature>
<sequence>RLLLKLKFSAGCTMRSVKDAIAYGLQKAQYKDVREHQRKVIEGYCSGKDVFLSAPTGSGKSLTFEVAPYVFDYLEHGERLEVCSVCLVVVPLVALMKDQVTSLVARGISAASVGADCTREQVKEISEGKYSLVFGSPEALLNSHRNIFHGNLRKNLKAVFVDESHCMK</sequence>
<dbReference type="EMBL" id="CALNXK010000018">
    <property type="protein sequence ID" value="CAH3105872.1"/>
    <property type="molecule type" value="Genomic_DNA"/>
</dbReference>
<name>A0ABN8NGA7_9CNID</name>
<keyword evidence="2" id="KW-0238">DNA-binding</keyword>
<protein>
    <recommendedName>
        <fullName evidence="5">DNA 3'-5' helicase</fullName>
        <ecNumber evidence="5">5.6.2.4</ecNumber>
    </recommendedName>
</protein>
<dbReference type="SUPFAM" id="SSF52540">
    <property type="entry name" value="P-loop containing nucleoside triphosphate hydrolases"/>
    <property type="match status" value="1"/>
</dbReference>
<dbReference type="InterPro" id="IPR014001">
    <property type="entry name" value="Helicase_ATP-bd"/>
</dbReference>
<evidence type="ECO:0000256" key="3">
    <source>
        <dbReference type="ARBA" id="ARBA00023235"/>
    </source>
</evidence>
<dbReference type="EC" id="5.6.2.4" evidence="5"/>
<evidence type="ECO:0000256" key="1">
    <source>
        <dbReference type="ARBA" id="ARBA00005446"/>
    </source>
</evidence>
<evidence type="ECO:0000256" key="4">
    <source>
        <dbReference type="ARBA" id="ARBA00034617"/>
    </source>
</evidence>
<dbReference type="InterPro" id="IPR011545">
    <property type="entry name" value="DEAD/DEAH_box_helicase_dom"/>
</dbReference>
<dbReference type="PANTHER" id="PTHR13710">
    <property type="entry name" value="DNA HELICASE RECQ FAMILY MEMBER"/>
    <property type="match status" value="1"/>
</dbReference>
<dbReference type="PANTHER" id="PTHR13710:SF105">
    <property type="entry name" value="ATP-DEPENDENT DNA HELICASE Q1"/>
    <property type="match status" value="1"/>
</dbReference>
<evidence type="ECO:0000259" key="6">
    <source>
        <dbReference type="PROSITE" id="PS51192"/>
    </source>
</evidence>
<accession>A0ABN8NGA7</accession>
<dbReference type="PROSITE" id="PS51192">
    <property type="entry name" value="HELICASE_ATP_BIND_1"/>
    <property type="match status" value="1"/>
</dbReference>
<evidence type="ECO:0000256" key="2">
    <source>
        <dbReference type="ARBA" id="ARBA00023125"/>
    </source>
</evidence>
<comment type="similarity">
    <text evidence="1">Belongs to the helicase family. RecQ subfamily.</text>
</comment>
<feature type="domain" description="Helicase ATP-binding" evidence="6">
    <location>
        <begin position="41"/>
        <end position="168"/>
    </location>
</feature>
<dbReference type="Gene3D" id="3.40.50.300">
    <property type="entry name" value="P-loop containing nucleotide triphosphate hydrolases"/>
    <property type="match status" value="1"/>
</dbReference>
<keyword evidence="8" id="KW-1185">Reference proteome</keyword>
<gene>
    <name evidence="7" type="ORF">PLOB_00013893</name>
</gene>
<comment type="caution">
    <text evidence="7">The sequence shown here is derived from an EMBL/GenBank/DDBJ whole genome shotgun (WGS) entry which is preliminary data.</text>
</comment>
<evidence type="ECO:0000256" key="5">
    <source>
        <dbReference type="ARBA" id="ARBA00034808"/>
    </source>
</evidence>
<organism evidence="7 8">
    <name type="scientific">Porites lobata</name>
    <dbReference type="NCBI Taxonomy" id="104759"/>
    <lineage>
        <taxon>Eukaryota</taxon>
        <taxon>Metazoa</taxon>
        <taxon>Cnidaria</taxon>
        <taxon>Anthozoa</taxon>
        <taxon>Hexacorallia</taxon>
        <taxon>Scleractinia</taxon>
        <taxon>Fungiina</taxon>
        <taxon>Poritidae</taxon>
        <taxon>Porites</taxon>
    </lineage>
</organism>
<evidence type="ECO:0000313" key="8">
    <source>
        <dbReference type="Proteomes" id="UP001159405"/>
    </source>
</evidence>
<reference evidence="7 8" key="1">
    <citation type="submission" date="2022-05" db="EMBL/GenBank/DDBJ databases">
        <authorList>
            <consortium name="Genoscope - CEA"/>
            <person name="William W."/>
        </authorList>
    </citation>
    <scope>NUCLEOTIDE SEQUENCE [LARGE SCALE GENOMIC DNA]</scope>
</reference>
<comment type="catalytic activity">
    <reaction evidence="4">
        <text>Couples ATP hydrolysis with the unwinding of duplex DNA by translocating in the 3'-5' direction.</text>
        <dbReference type="EC" id="5.6.2.4"/>
    </reaction>
</comment>
<keyword evidence="3" id="KW-0413">Isomerase</keyword>
<dbReference type="InterPro" id="IPR027417">
    <property type="entry name" value="P-loop_NTPase"/>
</dbReference>
<proteinExistence type="inferred from homology"/>
<evidence type="ECO:0000313" key="7">
    <source>
        <dbReference type="EMBL" id="CAH3105872.1"/>
    </source>
</evidence>
<dbReference type="Pfam" id="PF00270">
    <property type="entry name" value="DEAD"/>
    <property type="match status" value="1"/>
</dbReference>
<dbReference type="Proteomes" id="UP001159405">
    <property type="component" value="Unassembled WGS sequence"/>
</dbReference>